<dbReference type="GO" id="GO:0008270">
    <property type="term" value="F:zinc ion binding"/>
    <property type="evidence" value="ECO:0007669"/>
    <property type="project" value="UniProtKB-KW"/>
</dbReference>
<feature type="domain" description="C2H2-type" evidence="2">
    <location>
        <begin position="88"/>
        <end position="117"/>
    </location>
</feature>
<accession>A0A2V5I757</accession>
<gene>
    <name evidence="3" type="ORF">BP00DRAFT_416876</name>
</gene>
<dbReference type="EMBL" id="KZ825524">
    <property type="protein sequence ID" value="PYI29893.1"/>
    <property type="molecule type" value="Genomic_DNA"/>
</dbReference>
<dbReference type="Proteomes" id="UP000248817">
    <property type="component" value="Unassembled WGS sequence"/>
</dbReference>
<keyword evidence="4" id="KW-1185">Reference proteome</keyword>
<dbReference type="InterPro" id="IPR013087">
    <property type="entry name" value="Znf_C2H2_type"/>
</dbReference>
<evidence type="ECO:0000256" key="1">
    <source>
        <dbReference type="PROSITE-ProRule" id="PRU00042"/>
    </source>
</evidence>
<dbReference type="AlphaFoldDB" id="A0A2V5I757"/>
<name>A0A2V5I757_9EURO</name>
<dbReference type="PROSITE" id="PS50157">
    <property type="entry name" value="ZINC_FINGER_C2H2_2"/>
    <property type="match status" value="1"/>
</dbReference>
<sequence length="173" mass="19636">MTEPTTPEINIKLETPPYMQHDYFHQLPDHQQLSPLPHEQQQQQVQVQPIPSAALDPLLLGPAAQPLSPPAQKPHRVPLSYCQLHDRVRCTVTTDGKRCNRQFDSEGRLRSHHRRLHDKLTDPCPFCGQRFCGRFSWGLHMEKEHGVFVADCKVEDGDEVKIIQLGGVGGVLQ</sequence>
<keyword evidence="1" id="KW-0863">Zinc-finger</keyword>
<evidence type="ECO:0000259" key="2">
    <source>
        <dbReference type="PROSITE" id="PS50157"/>
    </source>
</evidence>
<reference evidence="3 4" key="1">
    <citation type="submission" date="2018-02" db="EMBL/GenBank/DDBJ databases">
        <title>The genomes of Aspergillus section Nigri reveals drivers in fungal speciation.</title>
        <authorList>
            <consortium name="DOE Joint Genome Institute"/>
            <person name="Vesth T.C."/>
            <person name="Nybo J."/>
            <person name="Theobald S."/>
            <person name="Brandl J."/>
            <person name="Frisvad J.C."/>
            <person name="Nielsen K.F."/>
            <person name="Lyhne E.K."/>
            <person name="Kogle M.E."/>
            <person name="Kuo A."/>
            <person name="Riley R."/>
            <person name="Clum A."/>
            <person name="Nolan M."/>
            <person name="Lipzen A."/>
            <person name="Salamov A."/>
            <person name="Henrissat B."/>
            <person name="Wiebenga A."/>
            <person name="De vries R.P."/>
            <person name="Grigoriev I.V."/>
            <person name="Mortensen U.H."/>
            <person name="Andersen M.R."/>
            <person name="Baker S.E."/>
        </authorList>
    </citation>
    <scope>NUCLEOTIDE SEQUENCE [LARGE SCALE GENOMIC DNA]</scope>
    <source>
        <strain evidence="3 4">CBS 114.80</strain>
    </source>
</reference>
<keyword evidence="1" id="KW-0862">Zinc</keyword>
<proteinExistence type="predicted"/>
<organism evidence="3 4">
    <name type="scientific">Aspergillus indologenus CBS 114.80</name>
    <dbReference type="NCBI Taxonomy" id="1450541"/>
    <lineage>
        <taxon>Eukaryota</taxon>
        <taxon>Fungi</taxon>
        <taxon>Dikarya</taxon>
        <taxon>Ascomycota</taxon>
        <taxon>Pezizomycotina</taxon>
        <taxon>Eurotiomycetes</taxon>
        <taxon>Eurotiomycetidae</taxon>
        <taxon>Eurotiales</taxon>
        <taxon>Aspergillaceae</taxon>
        <taxon>Aspergillus</taxon>
        <taxon>Aspergillus subgen. Circumdati</taxon>
    </lineage>
</organism>
<keyword evidence="1" id="KW-0479">Metal-binding</keyword>
<evidence type="ECO:0000313" key="3">
    <source>
        <dbReference type="EMBL" id="PYI29893.1"/>
    </source>
</evidence>
<evidence type="ECO:0000313" key="4">
    <source>
        <dbReference type="Proteomes" id="UP000248817"/>
    </source>
</evidence>
<dbReference type="Gene3D" id="3.30.160.60">
    <property type="entry name" value="Classic Zinc Finger"/>
    <property type="match status" value="1"/>
</dbReference>
<protein>
    <recommendedName>
        <fullName evidence="2">C2H2-type domain-containing protein</fullName>
    </recommendedName>
</protein>